<feature type="compositionally biased region" description="Basic and acidic residues" evidence="1">
    <location>
        <begin position="107"/>
        <end position="119"/>
    </location>
</feature>
<reference evidence="3" key="1">
    <citation type="journal article" date="2014" name="Genome Biol. Evol.">
        <title>Pangenome evidence for extensive interdomain horizontal transfer affecting lineage core and shell genes in uncultured planktonic thaumarchaeota and euryarchaeota.</title>
        <authorList>
            <person name="Deschamps P."/>
            <person name="Zivanovic Y."/>
            <person name="Moreira D."/>
            <person name="Rodriguez-Valera F."/>
            <person name="Lopez-Garcia P."/>
        </authorList>
    </citation>
    <scope>NUCLEOTIDE SEQUENCE</scope>
</reference>
<protein>
    <submittedName>
        <fullName evidence="3">Uncharacterized protein</fullName>
    </submittedName>
</protein>
<evidence type="ECO:0000256" key="2">
    <source>
        <dbReference type="SAM" id="Phobius"/>
    </source>
</evidence>
<keyword evidence="2" id="KW-0812">Transmembrane</keyword>
<evidence type="ECO:0000313" key="3">
    <source>
        <dbReference type="EMBL" id="AIF12776.1"/>
    </source>
</evidence>
<feature type="region of interest" description="Disordered" evidence="1">
    <location>
        <begin position="90"/>
        <end position="119"/>
    </location>
</feature>
<feature type="transmembrane region" description="Helical" evidence="2">
    <location>
        <begin position="62"/>
        <end position="80"/>
    </location>
</feature>
<dbReference type="EMBL" id="KF900954">
    <property type="protein sequence ID" value="AIF12776.1"/>
    <property type="molecule type" value="Genomic_DNA"/>
</dbReference>
<keyword evidence="2" id="KW-1133">Transmembrane helix</keyword>
<organism evidence="3">
    <name type="scientific">uncultured marine thaumarchaeote KM3_57_D03</name>
    <dbReference type="NCBI Taxonomy" id="1456206"/>
    <lineage>
        <taxon>Archaea</taxon>
        <taxon>Nitrososphaerota</taxon>
        <taxon>environmental samples</taxon>
    </lineage>
</organism>
<proteinExistence type="predicted"/>
<sequence>MSDIRFIIIGAGLIFAGIIVLSVFGSEFDEITLQAEFADCYEYHEDAPPTRINCEIAFYDKMIFFSFIILLIACGVVAMVKGIRGTWDQNVKPEDVVGPGSSFDTQDGPKDSDKTDKND</sequence>
<dbReference type="AlphaFoldDB" id="A0A075H8A8"/>
<accession>A0A075H8A8</accession>
<evidence type="ECO:0000256" key="1">
    <source>
        <dbReference type="SAM" id="MobiDB-lite"/>
    </source>
</evidence>
<keyword evidence="2" id="KW-0472">Membrane</keyword>
<name>A0A075H8A8_9ARCH</name>
<feature type="transmembrane region" description="Helical" evidence="2">
    <location>
        <begin position="7"/>
        <end position="25"/>
    </location>
</feature>